<keyword evidence="1" id="KW-0805">Transcription regulation</keyword>
<dbReference type="SMART" id="SM00342">
    <property type="entry name" value="HTH_ARAC"/>
    <property type="match status" value="1"/>
</dbReference>
<evidence type="ECO:0000256" key="3">
    <source>
        <dbReference type="ARBA" id="ARBA00023163"/>
    </source>
</evidence>
<keyword evidence="6" id="KW-1185">Reference proteome</keyword>
<evidence type="ECO:0000256" key="2">
    <source>
        <dbReference type="ARBA" id="ARBA00023125"/>
    </source>
</evidence>
<evidence type="ECO:0000313" key="6">
    <source>
        <dbReference type="Proteomes" id="UP001595766"/>
    </source>
</evidence>
<organism evidence="5 6">
    <name type="scientific">Belliella kenyensis</name>
    <dbReference type="NCBI Taxonomy" id="1472724"/>
    <lineage>
        <taxon>Bacteria</taxon>
        <taxon>Pseudomonadati</taxon>
        <taxon>Bacteroidota</taxon>
        <taxon>Cytophagia</taxon>
        <taxon>Cytophagales</taxon>
        <taxon>Cyclobacteriaceae</taxon>
        <taxon>Belliella</taxon>
    </lineage>
</organism>
<keyword evidence="3" id="KW-0804">Transcription</keyword>
<dbReference type="Proteomes" id="UP001595766">
    <property type="component" value="Unassembled WGS sequence"/>
</dbReference>
<dbReference type="InterPro" id="IPR020449">
    <property type="entry name" value="Tscrpt_reg_AraC-type_HTH"/>
</dbReference>
<feature type="domain" description="HTH araC/xylS-type" evidence="4">
    <location>
        <begin position="181"/>
        <end position="279"/>
    </location>
</feature>
<evidence type="ECO:0000256" key="1">
    <source>
        <dbReference type="ARBA" id="ARBA00023015"/>
    </source>
</evidence>
<reference evidence="6" key="1">
    <citation type="journal article" date="2019" name="Int. J. Syst. Evol. Microbiol.">
        <title>The Global Catalogue of Microorganisms (GCM) 10K type strain sequencing project: providing services to taxonomists for standard genome sequencing and annotation.</title>
        <authorList>
            <consortium name="The Broad Institute Genomics Platform"/>
            <consortium name="The Broad Institute Genome Sequencing Center for Infectious Disease"/>
            <person name="Wu L."/>
            <person name="Ma J."/>
        </authorList>
    </citation>
    <scope>NUCLEOTIDE SEQUENCE [LARGE SCALE GENOMIC DNA]</scope>
    <source>
        <strain evidence="6">CECT 8551</strain>
    </source>
</reference>
<dbReference type="InterPro" id="IPR009057">
    <property type="entry name" value="Homeodomain-like_sf"/>
</dbReference>
<dbReference type="InterPro" id="IPR018062">
    <property type="entry name" value="HTH_AraC-typ_CS"/>
</dbReference>
<dbReference type="EMBL" id="JBHSAV010000053">
    <property type="protein sequence ID" value="MFC3977287.1"/>
    <property type="molecule type" value="Genomic_DNA"/>
</dbReference>
<dbReference type="Gene3D" id="1.10.10.60">
    <property type="entry name" value="Homeodomain-like"/>
    <property type="match status" value="2"/>
</dbReference>
<sequence>MDADIHKLYESDFYQILDFKCRCKDCGTSKPEYSSSFSISFVRKGNFLFNVFRNSLDSYTGCVLITKPGYERTVTHTHSIPDECTILDFKNDFYEEIKQTYSVVKFLFNNDAHSTLIKIDVAAEVLHNAVLSNVLTRNTERLNMDSIVLEIVENVFGILDNHNQDSQLPSRLKKYHLTTVEIAKEYMLQNYQNDISLTQLAQHCNISPFHFSRIFKKITSYSPYQFLASVRLKNAEMMIKATTSPIFEIAYQSGFNSVEHFTNSFTQKFGTTPTSYRKIIQS</sequence>
<evidence type="ECO:0000313" key="5">
    <source>
        <dbReference type="EMBL" id="MFC3977287.1"/>
    </source>
</evidence>
<dbReference type="SUPFAM" id="SSF46689">
    <property type="entry name" value="Homeodomain-like"/>
    <property type="match status" value="2"/>
</dbReference>
<dbReference type="InterPro" id="IPR018060">
    <property type="entry name" value="HTH_AraC"/>
</dbReference>
<accession>A0ABV8EQI7</accession>
<keyword evidence="2" id="KW-0238">DNA-binding</keyword>
<evidence type="ECO:0000259" key="4">
    <source>
        <dbReference type="PROSITE" id="PS01124"/>
    </source>
</evidence>
<name>A0ABV8EQI7_9BACT</name>
<gene>
    <name evidence="5" type="ORF">ACFOUP_12950</name>
</gene>
<dbReference type="PANTHER" id="PTHR43280">
    <property type="entry name" value="ARAC-FAMILY TRANSCRIPTIONAL REGULATOR"/>
    <property type="match status" value="1"/>
</dbReference>
<comment type="caution">
    <text evidence="5">The sequence shown here is derived from an EMBL/GenBank/DDBJ whole genome shotgun (WGS) entry which is preliminary data.</text>
</comment>
<protein>
    <submittedName>
        <fullName evidence="5">Helix-turn-helix transcriptional regulator</fullName>
    </submittedName>
</protein>
<dbReference type="RefSeq" id="WP_241291989.1">
    <property type="nucleotide sequence ID" value="NZ_JAKZGR010000002.1"/>
</dbReference>
<dbReference type="PROSITE" id="PS01124">
    <property type="entry name" value="HTH_ARAC_FAMILY_2"/>
    <property type="match status" value="1"/>
</dbReference>
<dbReference type="PROSITE" id="PS00041">
    <property type="entry name" value="HTH_ARAC_FAMILY_1"/>
    <property type="match status" value="1"/>
</dbReference>
<dbReference type="PRINTS" id="PR00032">
    <property type="entry name" value="HTHARAC"/>
</dbReference>
<proteinExistence type="predicted"/>
<dbReference type="PANTHER" id="PTHR43280:SF2">
    <property type="entry name" value="HTH-TYPE TRANSCRIPTIONAL REGULATOR EXSA"/>
    <property type="match status" value="1"/>
</dbReference>
<dbReference type="Pfam" id="PF12833">
    <property type="entry name" value="HTH_18"/>
    <property type="match status" value="1"/>
</dbReference>